<proteinExistence type="predicted"/>
<evidence type="ECO:0000256" key="1">
    <source>
        <dbReference type="SAM" id="MobiDB-lite"/>
    </source>
</evidence>
<dbReference type="EMBL" id="BNDY01000020">
    <property type="protein sequence ID" value="GHI43356.1"/>
    <property type="molecule type" value="Genomic_DNA"/>
</dbReference>
<accession>A0ABQ3R1E8</accession>
<evidence type="ECO:0000313" key="2">
    <source>
        <dbReference type="EMBL" id="GHI43356.1"/>
    </source>
</evidence>
<comment type="caution">
    <text evidence="2">The sequence shown here is derived from an EMBL/GenBank/DDBJ whole genome shotgun (WGS) entry which is preliminary data.</text>
</comment>
<keyword evidence="3" id="KW-1185">Reference proteome</keyword>
<feature type="region of interest" description="Disordered" evidence="1">
    <location>
        <begin position="53"/>
        <end position="100"/>
    </location>
</feature>
<reference evidence="2" key="1">
    <citation type="submission" date="2024-05" db="EMBL/GenBank/DDBJ databases">
        <title>Whole genome shotgun sequence of Streptomyces violascens NBRC 12920.</title>
        <authorList>
            <person name="Komaki H."/>
            <person name="Tamura T."/>
        </authorList>
    </citation>
    <scope>NUCLEOTIDE SEQUENCE</scope>
    <source>
        <strain evidence="2">NBRC 12920</strain>
    </source>
</reference>
<evidence type="ECO:0000313" key="3">
    <source>
        <dbReference type="Proteomes" id="UP001050808"/>
    </source>
</evidence>
<organism evidence="2 3">
    <name type="scientific">Streptomyces violascens</name>
    <dbReference type="NCBI Taxonomy" id="67381"/>
    <lineage>
        <taxon>Bacteria</taxon>
        <taxon>Bacillati</taxon>
        <taxon>Actinomycetota</taxon>
        <taxon>Actinomycetes</taxon>
        <taxon>Kitasatosporales</taxon>
        <taxon>Streptomycetaceae</taxon>
        <taxon>Streptomyces</taxon>
    </lineage>
</organism>
<dbReference type="Proteomes" id="UP001050808">
    <property type="component" value="Unassembled WGS sequence"/>
</dbReference>
<sequence length="100" mass="10954">MRPGSRVTWGWLMRAMKQPGVVESGTHTRGAAEPLRRGLAPFDLRTVRGCARSSPRPWEVRPLRGARAARPDPADEQAPTPFGLRTVGGGSRSSPRPWRG</sequence>
<protein>
    <submittedName>
        <fullName evidence="2">Uncharacterized protein</fullName>
    </submittedName>
</protein>
<gene>
    <name evidence="2" type="ORF">Sviol_77640</name>
</gene>
<name>A0ABQ3R1E8_9ACTN</name>